<keyword evidence="2" id="KW-1185">Reference proteome</keyword>
<dbReference type="OrthoDB" id="982995at2"/>
<accession>A0A344TEZ7</accession>
<protein>
    <submittedName>
        <fullName evidence="1">Uncharacterized protein</fullName>
    </submittedName>
</protein>
<dbReference type="KEGG" id="run:DR864_05455"/>
<organism evidence="1 2">
    <name type="scientific">Runella rosea</name>
    <dbReference type="NCBI Taxonomy" id="2259595"/>
    <lineage>
        <taxon>Bacteria</taxon>
        <taxon>Pseudomonadati</taxon>
        <taxon>Bacteroidota</taxon>
        <taxon>Cytophagia</taxon>
        <taxon>Cytophagales</taxon>
        <taxon>Spirosomataceae</taxon>
        <taxon>Runella</taxon>
    </lineage>
</organism>
<dbReference type="Proteomes" id="UP000251993">
    <property type="component" value="Chromosome"/>
</dbReference>
<gene>
    <name evidence="1" type="ORF">DR864_05455</name>
</gene>
<sequence>MTTNQHKKSGETVFYEFFLTHVTSIYDFEKQTGISRADGCRYKSKYEKLGLLQVVQLGICPISRERNVQFVTTDKRKFLKPIQLPINFSQPQL</sequence>
<dbReference type="RefSeq" id="WP_114066004.1">
    <property type="nucleotide sequence ID" value="NZ_CP030850.1"/>
</dbReference>
<name>A0A344TEZ7_9BACT</name>
<reference evidence="1 2" key="1">
    <citation type="submission" date="2018-07" db="EMBL/GenBank/DDBJ databases">
        <title>Genome sequencing of Runella.</title>
        <authorList>
            <person name="Baek M.-G."/>
            <person name="Yi H."/>
        </authorList>
    </citation>
    <scope>NUCLEOTIDE SEQUENCE [LARGE SCALE GENOMIC DNA]</scope>
    <source>
        <strain evidence="1 2">HYN0085</strain>
    </source>
</reference>
<proteinExistence type="predicted"/>
<dbReference type="EMBL" id="CP030850">
    <property type="protein sequence ID" value="AXE17218.1"/>
    <property type="molecule type" value="Genomic_DNA"/>
</dbReference>
<dbReference type="AlphaFoldDB" id="A0A344TEZ7"/>
<evidence type="ECO:0000313" key="2">
    <source>
        <dbReference type="Proteomes" id="UP000251993"/>
    </source>
</evidence>
<evidence type="ECO:0000313" key="1">
    <source>
        <dbReference type="EMBL" id="AXE17218.1"/>
    </source>
</evidence>